<keyword evidence="7" id="KW-0067">ATP-binding</keyword>
<protein>
    <recommendedName>
        <fullName evidence="3">glutamine synthetase</fullName>
        <ecNumber evidence="3">6.3.1.2</ecNumber>
    </recommendedName>
</protein>
<evidence type="ECO:0000256" key="1">
    <source>
        <dbReference type="ARBA" id="ARBA00004496"/>
    </source>
</evidence>
<reference evidence="11" key="1">
    <citation type="submission" date="2017-06" db="EMBL/GenBank/DDBJ databases">
        <authorList>
            <person name="Assis F.L."/>
            <person name="Abrahao J.S."/>
            <person name="Silva L."/>
            <person name="Khalil J.B."/>
            <person name="Rodrigues R."/>
            <person name="Silva L.S."/>
            <person name="Boratto P."/>
            <person name="Andrade M."/>
            <person name="Kroon E.G."/>
            <person name="Ribeiro B."/>
            <person name="Bergier I."/>
            <person name="Seligmann H."/>
            <person name="Ghigo E."/>
            <person name="Colson P."/>
            <person name="Levasseur A."/>
            <person name="Raoult D."/>
            <person name="Scola B.L."/>
        </authorList>
    </citation>
    <scope>NUCLEOTIDE SEQUENCE</scope>
    <source>
        <strain evidence="11">Deep ocean</strain>
    </source>
</reference>
<comment type="catalytic activity">
    <reaction evidence="8">
        <text>L-glutamate + NH4(+) + ATP = L-glutamine + ADP + phosphate + H(+)</text>
        <dbReference type="Rhea" id="RHEA:16169"/>
        <dbReference type="ChEBI" id="CHEBI:15378"/>
        <dbReference type="ChEBI" id="CHEBI:28938"/>
        <dbReference type="ChEBI" id="CHEBI:29985"/>
        <dbReference type="ChEBI" id="CHEBI:30616"/>
        <dbReference type="ChEBI" id="CHEBI:43474"/>
        <dbReference type="ChEBI" id="CHEBI:58359"/>
        <dbReference type="ChEBI" id="CHEBI:456216"/>
        <dbReference type="EC" id="6.3.1.2"/>
    </reaction>
</comment>
<comment type="subcellular location">
    <subcellularLocation>
        <location evidence="1">Cytoplasm</location>
    </subcellularLocation>
</comment>
<organism evidence="11">
    <name type="scientific">Tupanvirus deep ocean</name>
    <dbReference type="NCBI Taxonomy" id="2126984"/>
    <lineage>
        <taxon>Viruses</taxon>
        <taxon>Varidnaviria</taxon>
        <taxon>Bamfordvirae</taxon>
        <taxon>Nucleocytoviricota</taxon>
        <taxon>Megaviricetes</taxon>
        <taxon>Imitervirales</taxon>
        <taxon>Mimiviridae</taxon>
        <taxon>Megamimivirinae</taxon>
        <taxon>Tupanvirus</taxon>
        <taxon>Tupanvirus altamarinense</taxon>
    </lineage>
</organism>
<dbReference type="SUPFAM" id="SSF54368">
    <property type="entry name" value="Glutamine synthetase, N-terminal domain"/>
    <property type="match status" value="1"/>
</dbReference>
<keyword evidence="6" id="KW-0547">Nucleotide-binding</keyword>
<evidence type="ECO:0000256" key="2">
    <source>
        <dbReference type="ARBA" id="ARBA00009897"/>
    </source>
</evidence>
<comment type="similarity">
    <text evidence="2">Belongs to the glutamine synthetase family.</text>
</comment>
<dbReference type="SMART" id="SM01230">
    <property type="entry name" value="Gln-synt_C"/>
    <property type="match status" value="1"/>
</dbReference>
<dbReference type="Pfam" id="PF00120">
    <property type="entry name" value="Gln-synt_C"/>
    <property type="match status" value="1"/>
</dbReference>
<dbReference type="PANTHER" id="PTHR20852">
    <property type="entry name" value="GLUTAMINE SYNTHETASE"/>
    <property type="match status" value="1"/>
</dbReference>
<dbReference type="RefSeq" id="YP_010780249.1">
    <property type="nucleotide sequence ID" value="NC_075038.1"/>
</dbReference>
<dbReference type="GeneID" id="80516940"/>
<evidence type="ECO:0000259" key="9">
    <source>
        <dbReference type="PROSITE" id="PS51986"/>
    </source>
</evidence>
<dbReference type="InterPro" id="IPR036651">
    <property type="entry name" value="Gln_synt_N_sf"/>
</dbReference>
<proteinExistence type="inferred from homology"/>
<dbReference type="EC" id="6.3.1.2" evidence="3"/>
<evidence type="ECO:0000256" key="3">
    <source>
        <dbReference type="ARBA" id="ARBA00012937"/>
    </source>
</evidence>
<evidence type="ECO:0000256" key="8">
    <source>
        <dbReference type="ARBA" id="ARBA00049436"/>
    </source>
</evidence>
<dbReference type="GO" id="GO:0004356">
    <property type="term" value="F:glutamine synthetase activity"/>
    <property type="evidence" value="ECO:0007669"/>
    <property type="project" value="UniProtKB-EC"/>
</dbReference>
<dbReference type="PANTHER" id="PTHR20852:SF57">
    <property type="entry name" value="GLUTAMINE SYNTHETASE 2 CYTOPLASMIC"/>
    <property type="match status" value="1"/>
</dbReference>
<feature type="domain" description="GS catalytic" evidence="10">
    <location>
        <begin position="111"/>
        <end position="353"/>
    </location>
</feature>
<keyword evidence="5" id="KW-0436">Ligase</keyword>
<evidence type="ECO:0000256" key="7">
    <source>
        <dbReference type="ARBA" id="ARBA00022840"/>
    </source>
</evidence>
<dbReference type="GO" id="GO:0005524">
    <property type="term" value="F:ATP binding"/>
    <property type="evidence" value="ECO:0007669"/>
    <property type="project" value="UniProtKB-KW"/>
</dbReference>
<dbReference type="PROSITE" id="PS00181">
    <property type="entry name" value="GLNA_ATP"/>
    <property type="match status" value="1"/>
</dbReference>
<feature type="domain" description="GS beta-grasp" evidence="9">
    <location>
        <begin position="25"/>
        <end position="104"/>
    </location>
</feature>
<evidence type="ECO:0000256" key="5">
    <source>
        <dbReference type="ARBA" id="ARBA00022598"/>
    </source>
</evidence>
<dbReference type="PROSITE" id="PS00180">
    <property type="entry name" value="GLNA_1"/>
    <property type="match status" value="1"/>
</dbReference>
<dbReference type="Gene3D" id="3.30.590.10">
    <property type="entry name" value="Glutamine synthetase/guanido kinase, catalytic domain"/>
    <property type="match status" value="1"/>
</dbReference>
<name>A0A6N1NS86_9VIRU</name>
<dbReference type="KEGG" id="vg:80516940"/>
<dbReference type="GO" id="GO:0006542">
    <property type="term" value="P:glutamine biosynthetic process"/>
    <property type="evidence" value="ECO:0007669"/>
    <property type="project" value="InterPro"/>
</dbReference>
<evidence type="ECO:0000313" key="11">
    <source>
        <dbReference type="EMBL" id="QKU33642.1"/>
    </source>
</evidence>
<dbReference type="SUPFAM" id="SSF55931">
    <property type="entry name" value="Glutamine synthetase/guanido kinase"/>
    <property type="match status" value="1"/>
</dbReference>
<keyword evidence="4" id="KW-0963">Cytoplasm</keyword>
<sequence length="353" mass="40153">MIILIYLIMNINISYNIYIFIMEHTVIDYVWIGGKGELRSKTRVLPGRISNLEDIPSWNYDGSSTDQADGGSSEIFIYPKRLFRCPFRRPNGFIVMCDAYTPDGQPAIYNHRYNASHIFNKYIDQKPWYGLEQEYFIFDMATDAPLGFNPKSKQGRYYCSVGGRNAFGREISDKHLEACLYAGITISGTNAEVAPGQWEYQVGPVEGIDAADQLWISRYILDKITEDHGAYIVYHPKPLVGDWNGSGCHTNFSTEAMRNDGGLNVIMSSMNRLKEKHMEHMKVYGKHNKERMSGDHETSSYDEFTYGIGSRKSSVRIPNEAVKNGKGYFEDRRPGGNVDPYQVTSIILETVMS</sequence>
<dbReference type="PROSITE" id="PS51986">
    <property type="entry name" value="GS_BETA_GRASP"/>
    <property type="match status" value="1"/>
</dbReference>
<dbReference type="InterPro" id="IPR027303">
    <property type="entry name" value="Gln_synth_gly_rich_site"/>
</dbReference>
<evidence type="ECO:0000256" key="6">
    <source>
        <dbReference type="ARBA" id="ARBA00022741"/>
    </source>
</evidence>
<dbReference type="PROSITE" id="PS51987">
    <property type="entry name" value="GS_CATALYTIC"/>
    <property type="match status" value="1"/>
</dbReference>
<dbReference type="InterPro" id="IPR008147">
    <property type="entry name" value="Gln_synt_N"/>
</dbReference>
<dbReference type="InterPro" id="IPR050292">
    <property type="entry name" value="Glutamine_Synthetase"/>
</dbReference>
<evidence type="ECO:0000259" key="10">
    <source>
        <dbReference type="PROSITE" id="PS51987"/>
    </source>
</evidence>
<accession>A0A6N1NS86</accession>
<dbReference type="Gene3D" id="3.10.20.70">
    <property type="entry name" value="Glutamine synthetase, N-terminal domain"/>
    <property type="match status" value="1"/>
</dbReference>
<dbReference type="EMBL" id="MF405918">
    <property type="protein sequence ID" value="QKU33642.1"/>
    <property type="molecule type" value="Genomic_DNA"/>
</dbReference>
<reference evidence="11" key="2">
    <citation type="journal article" date="2018" name="Nat. Commun.">
        <title>Tailed giant Tupanvirus possesses the most complete translational apparatus of the known virosphere.</title>
        <authorList>
            <person name="Abrahao J."/>
            <person name="Silva L."/>
            <person name="Silva L.S."/>
            <person name="Khalil J.Y.B."/>
            <person name="Rodrigues R."/>
            <person name="Arantes T."/>
            <person name="Assis F."/>
            <person name="Boratto P."/>
            <person name="Andrade M."/>
            <person name="Kroon E.G."/>
            <person name="Ribeiro B."/>
            <person name="Bergier I."/>
            <person name="Seligmann H."/>
            <person name="Ghigo E."/>
            <person name="Colson P."/>
            <person name="Levasseur A."/>
            <person name="Kroemer G."/>
            <person name="Raoult D."/>
            <person name="La Scola B."/>
        </authorList>
    </citation>
    <scope>NUCLEOTIDE SEQUENCE [LARGE SCALE GENOMIC DNA]</scope>
    <source>
        <strain evidence="11">Deep ocean</strain>
    </source>
</reference>
<dbReference type="FunFam" id="3.30.590.10:FF:000011">
    <property type="entry name" value="Glutamine synthetase"/>
    <property type="match status" value="1"/>
</dbReference>
<dbReference type="InterPro" id="IPR027302">
    <property type="entry name" value="Gln_synth_N_conserv_site"/>
</dbReference>
<dbReference type="InterPro" id="IPR014746">
    <property type="entry name" value="Gln_synth/guanido_kin_cat_dom"/>
</dbReference>
<dbReference type="InterPro" id="IPR008146">
    <property type="entry name" value="Gln_synth_cat_dom"/>
</dbReference>
<evidence type="ECO:0000256" key="4">
    <source>
        <dbReference type="ARBA" id="ARBA00022490"/>
    </source>
</evidence>